<protein>
    <recommendedName>
        <fullName evidence="3">Peptidase C39-like domain-containing protein</fullName>
    </recommendedName>
</protein>
<organism evidence="1 2">
    <name type="scientific">Caballeronia udeis</name>
    <dbReference type="NCBI Taxonomy" id="1232866"/>
    <lineage>
        <taxon>Bacteria</taxon>
        <taxon>Pseudomonadati</taxon>
        <taxon>Pseudomonadota</taxon>
        <taxon>Betaproteobacteria</taxon>
        <taxon>Burkholderiales</taxon>
        <taxon>Burkholderiaceae</taxon>
        <taxon>Caballeronia</taxon>
    </lineage>
</organism>
<evidence type="ECO:0008006" key="3">
    <source>
        <dbReference type="Google" id="ProtNLM"/>
    </source>
</evidence>
<evidence type="ECO:0000313" key="2">
    <source>
        <dbReference type="Proteomes" id="UP001620514"/>
    </source>
</evidence>
<proteinExistence type="predicted"/>
<comment type="caution">
    <text evidence="1">The sequence shown here is derived from an EMBL/GenBank/DDBJ whole genome shotgun (WGS) entry which is preliminary data.</text>
</comment>
<evidence type="ECO:0000313" key="1">
    <source>
        <dbReference type="EMBL" id="MFK4442911.1"/>
    </source>
</evidence>
<keyword evidence="2" id="KW-1185">Reference proteome</keyword>
<accession>A0ABW8MGU9</accession>
<reference evidence="1 2" key="2">
    <citation type="submission" date="2024-11" db="EMBL/GenBank/DDBJ databases">
        <title>Using genomics to understand microbial adaptation to soil warming.</title>
        <authorList>
            <person name="Deangelis K.M. PhD."/>
        </authorList>
    </citation>
    <scope>NUCLEOTIDE SEQUENCE [LARGE SCALE GENOMIC DNA]</scope>
    <source>
        <strain evidence="1 2">GAS97</strain>
    </source>
</reference>
<dbReference type="Proteomes" id="UP001620514">
    <property type="component" value="Unassembled WGS sequence"/>
</dbReference>
<gene>
    <name evidence="1" type="ORF">ABH943_002927</name>
</gene>
<dbReference type="RefSeq" id="WP_404607325.1">
    <property type="nucleotide sequence ID" value="NZ_JBIYDN010000007.1"/>
</dbReference>
<reference evidence="1 2" key="1">
    <citation type="submission" date="2024-10" db="EMBL/GenBank/DDBJ databases">
        <authorList>
            <person name="Deangelis K."/>
            <person name="Huntemann M."/>
            <person name="Clum A."/>
            <person name="Wang J."/>
            <person name="Palaniappan K."/>
            <person name="Ritter S."/>
            <person name="Chen I.-M."/>
            <person name="Stamatis D."/>
            <person name="Reddy T."/>
            <person name="O'Malley R."/>
            <person name="Daum C."/>
            <person name="Ng V."/>
            <person name="Ivanova N."/>
            <person name="Kyrpides N."/>
            <person name="Woyke T."/>
        </authorList>
    </citation>
    <scope>NUCLEOTIDE SEQUENCE [LARGE SCALE GENOMIC DNA]</scope>
    <source>
        <strain evidence="1 2">GAS97</strain>
    </source>
</reference>
<dbReference type="EMBL" id="JBIYDN010000007">
    <property type="protein sequence ID" value="MFK4442911.1"/>
    <property type="molecule type" value="Genomic_DNA"/>
</dbReference>
<name>A0ABW8MGU9_9BURK</name>
<sequence length="207" mass="22686">MQKLLSTRTELYCSQGEISGGCATHAAAAALTILGIIGTPSRISSPRCEPNARRFWRKVKDVYADGIGLEELGQRLRELDFGLTISHVDGPHYRVLDFTQTALRKGQPVILSFAPLNAPRQHHAVIATATQGRVVARRYVPSAILITDSSESSPGLLPHNARLEFSPGAKRERSGLYVTAWESYRVTLSAAMSLRLNGSKRPDRKPP</sequence>